<dbReference type="InterPro" id="IPR038765">
    <property type="entry name" value="Papain-like_cys_pep_sf"/>
</dbReference>
<feature type="transmembrane region" description="Helical" evidence="2">
    <location>
        <begin position="51"/>
        <end position="75"/>
    </location>
</feature>
<gene>
    <name evidence="5" type="ORF">C8E99_3005</name>
</gene>
<protein>
    <submittedName>
        <fullName evidence="5">S-layer family protein</fullName>
    </submittedName>
</protein>
<evidence type="ECO:0000259" key="3">
    <source>
        <dbReference type="PROSITE" id="PS51272"/>
    </source>
</evidence>
<dbReference type="EMBL" id="QREH01000001">
    <property type="protein sequence ID" value="REE05137.1"/>
    <property type="molecule type" value="Genomic_DNA"/>
</dbReference>
<proteinExistence type="predicted"/>
<dbReference type="Pfam" id="PF00395">
    <property type="entry name" value="SLH"/>
    <property type="match status" value="3"/>
</dbReference>
<evidence type="ECO:0000259" key="4">
    <source>
        <dbReference type="PROSITE" id="PS51781"/>
    </source>
</evidence>
<keyword evidence="2" id="KW-1133">Transmembrane helix</keyword>
<dbReference type="PROSITE" id="PS51781">
    <property type="entry name" value="SH3B"/>
    <property type="match status" value="1"/>
</dbReference>
<feature type="region of interest" description="Disordered" evidence="1">
    <location>
        <begin position="311"/>
        <end position="339"/>
    </location>
</feature>
<feature type="region of interest" description="Disordered" evidence="1">
    <location>
        <begin position="27"/>
        <end position="47"/>
    </location>
</feature>
<dbReference type="PROSITE" id="PS51272">
    <property type="entry name" value="SLH"/>
    <property type="match status" value="3"/>
</dbReference>
<accession>A0A3D9LI59</accession>
<keyword evidence="2" id="KW-0812">Transmembrane</keyword>
<name>A0A3D9LI59_9MICC</name>
<evidence type="ECO:0000256" key="1">
    <source>
        <dbReference type="SAM" id="MobiDB-lite"/>
    </source>
</evidence>
<feature type="compositionally biased region" description="Pro residues" evidence="1">
    <location>
        <begin position="317"/>
        <end position="333"/>
    </location>
</feature>
<dbReference type="InterPro" id="IPR039564">
    <property type="entry name" value="Peptidase_C39-like"/>
</dbReference>
<keyword evidence="6" id="KW-1185">Reference proteome</keyword>
<dbReference type="Gene3D" id="3.90.70.10">
    <property type="entry name" value="Cysteine proteinases"/>
    <property type="match status" value="1"/>
</dbReference>
<dbReference type="Proteomes" id="UP000256727">
    <property type="component" value="Unassembled WGS sequence"/>
</dbReference>
<feature type="domain" description="SLH" evidence="3">
    <location>
        <begin position="132"/>
        <end position="195"/>
    </location>
</feature>
<dbReference type="InterPro" id="IPR003646">
    <property type="entry name" value="SH3-like_bac-type"/>
</dbReference>
<evidence type="ECO:0000313" key="6">
    <source>
        <dbReference type="Proteomes" id="UP000256727"/>
    </source>
</evidence>
<feature type="domain" description="SLH" evidence="3">
    <location>
        <begin position="257"/>
        <end position="320"/>
    </location>
</feature>
<feature type="domain" description="SLH" evidence="3">
    <location>
        <begin position="198"/>
        <end position="256"/>
    </location>
</feature>
<evidence type="ECO:0000256" key="2">
    <source>
        <dbReference type="SAM" id="Phobius"/>
    </source>
</evidence>
<dbReference type="InterPro" id="IPR051465">
    <property type="entry name" value="Cell_Envelope_Struct_Comp"/>
</dbReference>
<comment type="caution">
    <text evidence="5">The sequence shown here is derived from an EMBL/GenBank/DDBJ whole genome shotgun (WGS) entry which is preliminary data.</text>
</comment>
<dbReference type="Pfam" id="PF08239">
    <property type="entry name" value="SH3_3"/>
    <property type="match status" value="1"/>
</dbReference>
<dbReference type="PANTHER" id="PTHR43308">
    <property type="entry name" value="OUTER MEMBRANE PROTEIN ALPHA-RELATED"/>
    <property type="match status" value="1"/>
</dbReference>
<organism evidence="5 6">
    <name type="scientific">Citricoccus muralis</name>
    <dbReference type="NCBI Taxonomy" id="169134"/>
    <lineage>
        <taxon>Bacteria</taxon>
        <taxon>Bacillati</taxon>
        <taxon>Actinomycetota</taxon>
        <taxon>Actinomycetes</taxon>
        <taxon>Micrococcales</taxon>
        <taxon>Micrococcaceae</taxon>
        <taxon>Citricoccus</taxon>
    </lineage>
</organism>
<sequence length="608" mass="66368">MGRCKPRHPAETWFGYHARGRVEGNALPIIPPTKGDTVSRQPQPAPRRRRAGLLATALSLGLLLPGLALAAPAVADSEHLSPLDQTTEFDESLPVLDDSVLDAVQGKNAGPDAARGRADASTGAAAAHLGPCKQDFTDVAPKTTFYTHVTWMACADLSKGYADHSFGVYREITRKEAAVMIYRMSGETHEPGTAADFEDVQPRAGDEGFTAISWMHEQEIVTGYTDGTFRPNRSISRVELARYLFRYGGETDYTAPSAAVFSDVPTTAPAYRDISWLSENEMVAGYADGIFRPSRQVGRGETAKFLYGLETHLNGQPKPPATPPKPAPKPEPAPEPEPEPEIPLAYRYVVIADDGLNVRSGAGTGYRKVASLARNTKVVWTGRSSSVSGATWREITFGSVKGWVHGGYLIRDFEAGNAKSDVSRLGKRYLPERPKRGVAVLRADYEAQPNGYWCGPASMAITLSAFRLDFSQKSLATAAQTDREGTWLHQVARVLDYHAPFDVRYTVKTIPGADANLAQTREFRTGARRSIDGGAPVVINIAATPDEQPPLQREKTGGRFTLRHHMAVVGYNTVNDTFLVYDPWTAPFWIDTSQLADMAGTRGYTLRK</sequence>
<dbReference type="SMART" id="SM00287">
    <property type="entry name" value="SH3b"/>
    <property type="match status" value="1"/>
</dbReference>
<evidence type="ECO:0000313" key="5">
    <source>
        <dbReference type="EMBL" id="REE05137.1"/>
    </source>
</evidence>
<reference evidence="5 6" key="1">
    <citation type="submission" date="2018-07" db="EMBL/GenBank/DDBJ databases">
        <title>Sequencing the genomes of 1000 actinobacteria strains.</title>
        <authorList>
            <person name="Klenk H.-P."/>
        </authorList>
    </citation>
    <scope>NUCLEOTIDE SEQUENCE [LARGE SCALE GENOMIC DNA]</scope>
    <source>
        <strain evidence="5 6">DSM 14442</strain>
    </source>
</reference>
<keyword evidence="2" id="KW-0472">Membrane</keyword>
<dbReference type="Gene3D" id="2.30.30.40">
    <property type="entry name" value="SH3 Domains"/>
    <property type="match status" value="1"/>
</dbReference>
<dbReference type="InterPro" id="IPR001119">
    <property type="entry name" value="SLH_dom"/>
</dbReference>
<dbReference type="AlphaFoldDB" id="A0A3D9LI59"/>
<feature type="domain" description="SH3b" evidence="4">
    <location>
        <begin position="345"/>
        <end position="413"/>
    </location>
</feature>
<dbReference type="Pfam" id="PF13529">
    <property type="entry name" value="Peptidase_C39_2"/>
    <property type="match status" value="1"/>
</dbReference>
<dbReference type="SUPFAM" id="SSF54001">
    <property type="entry name" value="Cysteine proteinases"/>
    <property type="match status" value="1"/>
</dbReference>